<feature type="region of interest" description="Disordered" evidence="1">
    <location>
        <begin position="39"/>
        <end position="74"/>
    </location>
</feature>
<keyword evidence="2" id="KW-0223">Dioxygenase</keyword>
<accession>A0A0C5H742</accession>
<evidence type="ECO:0000313" key="2">
    <source>
        <dbReference type="EMBL" id="AJP16418.1"/>
    </source>
</evidence>
<dbReference type="GO" id="GO:0051213">
    <property type="term" value="F:dioxygenase activity"/>
    <property type="evidence" value="ECO:0007669"/>
    <property type="project" value="UniProtKB-KW"/>
</dbReference>
<gene>
    <name evidence="2" type="primary">CCD4</name>
</gene>
<reference evidence="2" key="1">
    <citation type="journal article" date="2015" name="New Phytol.">
        <title>Disruption of a CAROTENOID CLEAVAGE DIOXYGENASE 4 gene converts flower colour from white to yellow in Brassica species.</title>
        <authorList>
            <person name="Zhang B."/>
            <person name="Liu C."/>
            <person name="Wang Y."/>
            <person name="Yao X."/>
            <person name="Wang F."/>
            <person name="Wu J."/>
            <person name="King G.J."/>
            <person name="Liu K."/>
        </authorList>
    </citation>
    <scope>NUCLEOTIDE SEQUENCE</scope>
</reference>
<protein>
    <submittedName>
        <fullName evidence="2">Truncated carotenoid cleavage dioxygenase 4</fullName>
    </submittedName>
</protein>
<evidence type="ECO:0000256" key="1">
    <source>
        <dbReference type="SAM" id="MobiDB-lite"/>
    </source>
</evidence>
<feature type="region of interest" description="Disordered" evidence="1">
    <location>
        <begin position="1"/>
        <end position="26"/>
    </location>
</feature>
<dbReference type="AlphaFoldDB" id="A0A0C5H742"/>
<organism evidence="2">
    <name type="scientific">Brassica oleracea var. viridis</name>
    <name type="common">Flowering kale</name>
    <name type="synonym">Brassica oleracea var. acephala</name>
    <dbReference type="NCBI Taxonomy" id="3713"/>
    <lineage>
        <taxon>Eukaryota</taxon>
        <taxon>Viridiplantae</taxon>
        <taxon>Streptophyta</taxon>
        <taxon>Embryophyta</taxon>
        <taxon>Tracheophyta</taxon>
        <taxon>Spermatophyta</taxon>
        <taxon>Magnoliopsida</taxon>
        <taxon>eudicotyledons</taxon>
        <taxon>Gunneridae</taxon>
        <taxon>Pentapetalae</taxon>
        <taxon>rosids</taxon>
        <taxon>malvids</taxon>
        <taxon>Brassicales</taxon>
        <taxon>Brassicaceae</taxon>
        <taxon>Brassiceae</taxon>
        <taxon>Brassica</taxon>
    </lineage>
</organism>
<proteinExistence type="predicted"/>
<feature type="compositionally biased region" description="Polar residues" evidence="1">
    <location>
        <begin position="62"/>
        <end position="71"/>
    </location>
</feature>
<dbReference type="EMBL" id="KP658827">
    <property type="protein sequence ID" value="AJP16418.1"/>
    <property type="molecule type" value="Genomic_DNA"/>
</dbReference>
<name>A0A0C5H742_BRAOV</name>
<feature type="compositionally biased region" description="Low complexity" evidence="1">
    <location>
        <begin position="1"/>
        <end position="18"/>
    </location>
</feature>
<sequence>MYSVSSSSFISTFSPKPSLHLRHSSSSRLLPRINSTFVEERSPISKPSENYVPPPSKHKKLYSQTNRNSVASPAKLRPETTLVTALFTTVEDVINTFIDPPSRPFRRSKTRSLR</sequence>
<keyword evidence="2" id="KW-0560">Oxidoreductase</keyword>